<dbReference type="GO" id="GO:0042799">
    <property type="term" value="F:histone H4K20 methyltransferase activity"/>
    <property type="evidence" value="ECO:0007669"/>
    <property type="project" value="TreeGrafter"/>
</dbReference>
<dbReference type="GO" id="GO:0032259">
    <property type="term" value="P:methylation"/>
    <property type="evidence" value="ECO:0007669"/>
    <property type="project" value="UniProtKB-KW"/>
</dbReference>
<keyword evidence="3" id="KW-0949">S-adenosyl-L-methionine</keyword>
<dbReference type="EMBL" id="SWFT01000159">
    <property type="protein sequence ID" value="KAA8897123.1"/>
    <property type="molecule type" value="Genomic_DNA"/>
</dbReference>
<comment type="catalytic activity">
    <reaction evidence="6">
        <text>L-lysyl-[histone] + S-adenosyl-L-methionine = N(6)-methyl-L-lysyl-[histone] + S-adenosyl-L-homocysteine + H(+)</text>
        <dbReference type="Rhea" id="RHEA:10024"/>
        <dbReference type="Rhea" id="RHEA-COMP:9845"/>
        <dbReference type="Rhea" id="RHEA-COMP:9846"/>
        <dbReference type="ChEBI" id="CHEBI:15378"/>
        <dbReference type="ChEBI" id="CHEBI:29969"/>
        <dbReference type="ChEBI" id="CHEBI:57856"/>
        <dbReference type="ChEBI" id="CHEBI:59789"/>
        <dbReference type="ChEBI" id="CHEBI:61929"/>
    </reaction>
    <physiologicalReaction direction="left-to-right" evidence="6">
        <dbReference type="Rhea" id="RHEA:10025"/>
    </physiologicalReaction>
</comment>
<dbReference type="AlphaFoldDB" id="A0A642UHJ0"/>
<keyword evidence="1" id="KW-0489">Methyltransferase</keyword>
<dbReference type="GeneID" id="54784007"/>
<gene>
    <name evidence="9" type="ORF">DIURU_005356</name>
</gene>
<dbReference type="Proteomes" id="UP000449547">
    <property type="component" value="Unassembled WGS sequence"/>
</dbReference>
<organism evidence="9 10">
    <name type="scientific">Diutina rugosa</name>
    <name type="common">Yeast</name>
    <name type="synonym">Candida rugosa</name>
    <dbReference type="NCBI Taxonomy" id="5481"/>
    <lineage>
        <taxon>Eukaryota</taxon>
        <taxon>Fungi</taxon>
        <taxon>Dikarya</taxon>
        <taxon>Ascomycota</taxon>
        <taxon>Saccharomycotina</taxon>
        <taxon>Pichiomycetes</taxon>
        <taxon>Debaryomycetaceae</taxon>
        <taxon>Diutina</taxon>
    </lineage>
</organism>
<dbReference type="Gene3D" id="1.10.220.160">
    <property type="match status" value="1"/>
</dbReference>
<sequence>MSLEVVQINDREPETEVVTPHPRQVVDDIIALWKEDPSTESLGAAKLHGQVKKRHPNWSVSEKRVRQLLKEFGLNVNSTAQQVSYAKDIKAHPTPKDVIMPENVQVTMTSKRGKGLYAKRPIKKGTILWEEAPLFYVPQLQSTPLMKQGQCCAYCGKVLEKSNANLTSGLDCQSCPMVWCSQRCKSSNTLHSALYHLTGKRLIDAEKFMELEDYCLQESWNALYALAHIQAQIIMEKKPEAGKSSLKDKFDSLASVSQQVRYRAVNSGAGAFDSMTGGALFVEEQQEILWKDGYSKFTAVFPRLSGVTYDDFLTMLGTYNINNLDSNVFMMQSHLNHNCDPNVDVNTHATDRSKPLKVVADRDIAGGEELTTTYVNPSHPVLQRSRELRVNWGFVCACNRCKSEKQQDQRKQSQSKSLETKEDIRKMLKEEEPSQEIELEVPSPSSGERRKSVRFDDNVLQLTQETENLPGDANIYETYHKTK</sequence>
<dbReference type="InterPro" id="IPR001214">
    <property type="entry name" value="SET_dom"/>
</dbReference>
<dbReference type="RefSeq" id="XP_034009780.1">
    <property type="nucleotide sequence ID" value="XM_034158329.1"/>
</dbReference>
<dbReference type="GO" id="GO:0045814">
    <property type="term" value="P:negative regulation of gene expression, epigenetic"/>
    <property type="evidence" value="ECO:0007669"/>
    <property type="project" value="TreeGrafter"/>
</dbReference>
<dbReference type="PANTHER" id="PTHR46402:SF2">
    <property type="entry name" value="HISTONE-LYSINE N-TRIMETHYLTRANSFERASE SMYD5"/>
    <property type="match status" value="1"/>
</dbReference>
<dbReference type="CDD" id="cd20071">
    <property type="entry name" value="SET_SMYD"/>
    <property type="match status" value="1"/>
</dbReference>
<evidence type="ECO:0000256" key="5">
    <source>
        <dbReference type="ARBA" id="ARBA00044528"/>
    </source>
</evidence>
<dbReference type="PANTHER" id="PTHR46402">
    <property type="entry name" value="SET AND MYND DOMAIN-CONTAINING PROTEIN 5"/>
    <property type="match status" value="1"/>
</dbReference>
<feature type="compositionally biased region" description="Basic and acidic residues" evidence="7">
    <location>
        <begin position="447"/>
        <end position="457"/>
    </location>
</feature>
<dbReference type="Gene3D" id="2.170.270.10">
    <property type="entry name" value="SET domain"/>
    <property type="match status" value="1"/>
</dbReference>
<evidence type="ECO:0000313" key="10">
    <source>
        <dbReference type="Proteomes" id="UP000449547"/>
    </source>
</evidence>
<evidence type="ECO:0000256" key="7">
    <source>
        <dbReference type="SAM" id="MobiDB-lite"/>
    </source>
</evidence>
<feature type="domain" description="SET" evidence="8">
    <location>
        <begin position="102"/>
        <end position="375"/>
    </location>
</feature>
<evidence type="ECO:0000256" key="6">
    <source>
        <dbReference type="ARBA" id="ARBA00048619"/>
    </source>
</evidence>
<dbReference type="SUPFAM" id="SSF82199">
    <property type="entry name" value="SET domain"/>
    <property type="match status" value="1"/>
</dbReference>
<keyword evidence="10" id="KW-1185">Reference proteome</keyword>
<evidence type="ECO:0000256" key="2">
    <source>
        <dbReference type="ARBA" id="ARBA00022679"/>
    </source>
</evidence>
<evidence type="ECO:0000256" key="3">
    <source>
        <dbReference type="ARBA" id="ARBA00022691"/>
    </source>
</evidence>
<accession>A0A642UHJ0</accession>
<protein>
    <recommendedName>
        <fullName evidence="5">Histone-lysine N-methyltransferase SET5</fullName>
    </recommendedName>
    <alternativeName>
        <fullName evidence="4">SET domain-containing protein 5</fullName>
    </alternativeName>
</protein>
<proteinExistence type="predicted"/>
<evidence type="ECO:0000259" key="8">
    <source>
        <dbReference type="PROSITE" id="PS50280"/>
    </source>
</evidence>
<name>A0A642UHJ0_DIURU</name>
<dbReference type="SMART" id="SM00317">
    <property type="entry name" value="SET"/>
    <property type="match status" value="1"/>
</dbReference>
<keyword evidence="2" id="KW-0808">Transferase</keyword>
<reference evidence="9 10" key="1">
    <citation type="submission" date="2019-07" db="EMBL/GenBank/DDBJ databases">
        <title>Genome assembly of two rare yeast pathogens: Diutina rugosa and Trichomonascus ciferrii.</title>
        <authorList>
            <person name="Mixao V."/>
            <person name="Saus E."/>
            <person name="Hansen A."/>
            <person name="Lass-Flor C."/>
            <person name="Gabaldon T."/>
        </authorList>
    </citation>
    <scope>NUCLEOTIDE SEQUENCE [LARGE SCALE GENOMIC DNA]</scope>
    <source>
        <strain evidence="9 10">CBS 613</strain>
    </source>
</reference>
<feature type="compositionally biased region" description="Basic and acidic residues" evidence="7">
    <location>
        <begin position="418"/>
        <end position="432"/>
    </location>
</feature>
<evidence type="ECO:0000256" key="1">
    <source>
        <dbReference type="ARBA" id="ARBA00022603"/>
    </source>
</evidence>
<dbReference type="Pfam" id="PF00856">
    <property type="entry name" value="SET"/>
    <property type="match status" value="1"/>
</dbReference>
<dbReference type="VEuPathDB" id="FungiDB:DIURU_005356"/>
<evidence type="ECO:0000256" key="4">
    <source>
        <dbReference type="ARBA" id="ARBA00042380"/>
    </source>
</evidence>
<dbReference type="OMA" id="LMAMYQQ"/>
<comment type="caution">
    <text evidence="9">The sequence shown here is derived from an EMBL/GenBank/DDBJ whole genome shotgun (WGS) entry which is preliminary data.</text>
</comment>
<dbReference type="Gene3D" id="6.10.140.2220">
    <property type="match status" value="1"/>
</dbReference>
<dbReference type="InterPro" id="IPR046341">
    <property type="entry name" value="SET_dom_sf"/>
</dbReference>
<feature type="region of interest" description="Disordered" evidence="7">
    <location>
        <begin position="405"/>
        <end position="483"/>
    </location>
</feature>
<evidence type="ECO:0000313" key="9">
    <source>
        <dbReference type="EMBL" id="KAA8897123.1"/>
    </source>
</evidence>
<dbReference type="OrthoDB" id="438641at2759"/>
<dbReference type="PROSITE" id="PS50280">
    <property type="entry name" value="SET"/>
    <property type="match status" value="1"/>
</dbReference>